<name>A0A059A870_EUCGR</name>
<organism evidence="1">
    <name type="scientific">Eucalyptus grandis</name>
    <name type="common">Flooded gum</name>
    <dbReference type="NCBI Taxonomy" id="71139"/>
    <lineage>
        <taxon>Eukaryota</taxon>
        <taxon>Viridiplantae</taxon>
        <taxon>Streptophyta</taxon>
        <taxon>Embryophyta</taxon>
        <taxon>Tracheophyta</taxon>
        <taxon>Spermatophyta</taxon>
        <taxon>Magnoliopsida</taxon>
        <taxon>eudicotyledons</taxon>
        <taxon>Gunneridae</taxon>
        <taxon>Pentapetalae</taxon>
        <taxon>rosids</taxon>
        <taxon>malvids</taxon>
        <taxon>Myrtales</taxon>
        <taxon>Myrtaceae</taxon>
        <taxon>Myrtoideae</taxon>
        <taxon>Eucalypteae</taxon>
        <taxon>Eucalyptus</taxon>
    </lineage>
</organism>
<reference evidence="1" key="1">
    <citation type="submission" date="2013-07" db="EMBL/GenBank/DDBJ databases">
        <title>The genome of Eucalyptus grandis.</title>
        <authorList>
            <person name="Schmutz J."/>
            <person name="Hayes R."/>
            <person name="Myburg A."/>
            <person name="Tuskan G."/>
            <person name="Grattapaglia D."/>
            <person name="Rokhsar D.S."/>
        </authorList>
    </citation>
    <scope>NUCLEOTIDE SEQUENCE</scope>
    <source>
        <tissue evidence="1">Leaf extractions</tissue>
    </source>
</reference>
<dbReference type="Gramene" id="KCW49861">
    <property type="protein sequence ID" value="KCW49861"/>
    <property type="gene ID" value="EUGRSUZ_K03329"/>
</dbReference>
<dbReference type="InParanoid" id="A0A059A870"/>
<proteinExistence type="predicted"/>
<protein>
    <submittedName>
        <fullName evidence="1">Uncharacterized protein</fullName>
    </submittedName>
</protein>
<accession>A0A059A870</accession>
<evidence type="ECO:0000313" key="1">
    <source>
        <dbReference type="EMBL" id="KCW49861.1"/>
    </source>
</evidence>
<dbReference type="AlphaFoldDB" id="A0A059A870"/>
<sequence length="74" mass="8795">MSSHEPSILFFKCYIQSRFISFLRLNFSSGILSECIRVHLIRKISPNINGIICYLLCRRFFEKTKLNQTDKEIH</sequence>
<gene>
    <name evidence="1" type="ORF">EUGRSUZ_K03329</name>
</gene>
<dbReference type="EMBL" id="KK198763">
    <property type="protein sequence ID" value="KCW49861.1"/>
    <property type="molecule type" value="Genomic_DNA"/>
</dbReference>